<reference evidence="1 2" key="1">
    <citation type="journal article" date="2012" name="Proc. Natl. Acad. Sci. U.S.A.">
        <title>Comparative genomics of Ceriporiopsis subvermispora and Phanerochaete chrysosporium provide insight into selective ligninolysis.</title>
        <authorList>
            <person name="Fernandez-Fueyo E."/>
            <person name="Ruiz-Duenas F.J."/>
            <person name="Ferreira P."/>
            <person name="Floudas D."/>
            <person name="Hibbett D.S."/>
            <person name="Canessa P."/>
            <person name="Larrondo L.F."/>
            <person name="James T.Y."/>
            <person name="Seelenfreund D."/>
            <person name="Lobos S."/>
            <person name="Polanco R."/>
            <person name="Tello M."/>
            <person name="Honda Y."/>
            <person name="Watanabe T."/>
            <person name="Watanabe T."/>
            <person name="Ryu J.S."/>
            <person name="Kubicek C.P."/>
            <person name="Schmoll M."/>
            <person name="Gaskell J."/>
            <person name="Hammel K.E."/>
            <person name="St John F.J."/>
            <person name="Vanden Wymelenberg A."/>
            <person name="Sabat G."/>
            <person name="Splinter BonDurant S."/>
            <person name="Syed K."/>
            <person name="Yadav J.S."/>
            <person name="Doddapaneni H."/>
            <person name="Subramanian V."/>
            <person name="Lavin J.L."/>
            <person name="Oguiza J.A."/>
            <person name="Perez G."/>
            <person name="Pisabarro A.G."/>
            <person name="Ramirez L."/>
            <person name="Santoyo F."/>
            <person name="Master E."/>
            <person name="Coutinho P.M."/>
            <person name="Henrissat B."/>
            <person name="Lombard V."/>
            <person name="Magnuson J.K."/>
            <person name="Kuees U."/>
            <person name="Hori C."/>
            <person name="Igarashi K."/>
            <person name="Samejima M."/>
            <person name="Held B.W."/>
            <person name="Barry K.W."/>
            <person name="LaButti K.M."/>
            <person name="Lapidus A."/>
            <person name="Lindquist E.A."/>
            <person name="Lucas S.M."/>
            <person name="Riley R."/>
            <person name="Salamov A.A."/>
            <person name="Hoffmeister D."/>
            <person name="Schwenk D."/>
            <person name="Hadar Y."/>
            <person name="Yarden O."/>
            <person name="de Vries R.P."/>
            <person name="Wiebenga A."/>
            <person name="Stenlid J."/>
            <person name="Eastwood D."/>
            <person name="Grigoriev I.V."/>
            <person name="Berka R.M."/>
            <person name="Blanchette R.A."/>
            <person name="Kersten P."/>
            <person name="Martinez A.T."/>
            <person name="Vicuna R."/>
            <person name="Cullen D."/>
        </authorList>
    </citation>
    <scope>NUCLEOTIDE SEQUENCE [LARGE SCALE GENOMIC DNA]</scope>
    <source>
        <strain evidence="1 2">B</strain>
    </source>
</reference>
<gene>
    <name evidence="1" type="ORF">CERSUDRAFT_100921</name>
</gene>
<name>M2Q229_CERS8</name>
<keyword evidence="2" id="KW-1185">Reference proteome</keyword>
<dbReference type="HOGENOM" id="CLU_1895950_0_0_1"/>
<dbReference type="EMBL" id="KB445831">
    <property type="protein sequence ID" value="EMD30873.1"/>
    <property type="molecule type" value="Genomic_DNA"/>
</dbReference>
<evidence type="ECO:0000313" key="1">
    <source>
        <dbReference type="EMBL" id="EMD30873.1"/>
    </source>
</evidence>
<accession>M2Q229</accession>
<evidence type="ECO:0000313" key="2">
    <source>
        <dbReference type="Proteomes" id="UP000016930"/>
    </source>
</evidence>
<proteinExistence type="predicted"/>
<sequence>MLSAPSPATFNSTFNRIFGPDADGTVNGRKVSRSSLKDALVALKDKWDLSGQMKRAPTTPGTDQNASPLDQWQCGCTRADVGLEYRQQLDSYGSSLVAASWYGCTAQLVAVRRAMETTSTISPWKETLRCSSSL</sequence>
<protein>
    <submittedName>
        <fullName evidence="1">Uncharacterized protein</fullName>
    </submittedName>
</protein>
<dbReference type="Proteomes" id="UP000016930">
    <property type="component" value="Unassembled WGS sequence"/>
</dbReference>
<organism evidence="1 2">
    <name type="scientific">Ceriporiopsis subvermispora (strain B)</name>
    <name type="common">White-rot fungus</name>
    <name type="synonym">Gelatoporia subvermispora</name>
    <dbReference type="NCBI Taxonomy" id="914234"/>
    <lineage>
        <taxon>Eukaryota</taxon>
        <taxon>Fungi</taxon>
        <taxon>Dikarya</taxon>
        <taxon>Basidiomycota</taxon>
        <taxon>Agaricomycotina</taxon>
        <taxon>Agaricomycetes</taxon>
        <taxon>Polyporales</taxon>
        <taxon>Gelatoporiaceae</taxon>
        <taxon>Gelatoporia</taxon>
    </lineage>
</organism>
<dbReference type="AlphaFoldDB" id="M2Q229"/>